<dbReference type="InterPro" id="IPR000092">
    <property type="entry name" value="Polyprenyl_synt"/>
</dbReference>
<sequence length="302" mass="34439">MTSSNIPPSTQSLDDILLEPYHYLLTHPGKDIRSKLISAFGLWLKVPEDTLQVITKVIEMLHNASLMIDDVQDGSDLRRSVPVAHHIYGIPQTINCANYVYFLALQHILQLNNPLMVSIYTEELIHLHQGQGIELFWRDSLTCPTEEEYIDMVNNKTSGLLRLAVRLMQAASENDTDYTPLVNMIGIYYQVRDDYMNLQSDKYSENKGFCEDLTEGKMSFPIIHAIRADLSNRQLINIIAQKTTAVEVKKYALDIIERTGSFEYVRNFMKQKEMDARGEIGRLGGNVLLEKLLDALSVKVDQ</sequence>
<keyword evidence="2" id="KW-0460">Magnesium</keyword>
<organism evidence="4">
    <name type="scientific">Absidia glauca</name>
    <name type="common">Pin mould</name>
    <dbReference type="NCBI Taxonomy" id="4829"/>
    <lineage>
        <taxon>Eukaryota</taxon>
        <taxon>Fungi</taxon>
        <taxon>Fungi incertae sedis</taxon>
        <taxon>Mucoromycota</taxon>
        <taxon>Mucoromycotina</taxon>
        <taxon>Mucoromycetes</taxon>
        <taxon>Mucorales</taxon>
        <taxon>Cunninghamellaceae</taxon>
        <taxon>Absidia</taxon>
    </lineage>
</organism>
<keyword evidence="3" id="KW-0808">Transferase</keyword>
<keyword evidence="5" id="KW-1185">Reference proteome</keyword>
<dbReference type="OrthoDB" id="6921389at2759"/>
<dbReference type="SFLD" id="SFLDS00005">
    <property type="entry name" value="Isoprenoid_Synthase_Type_I"/>
    <property type="match status" value="1"/>
</dbReference>
<comment type="similarity">
    <text evidence="3">Belongs to the FPP/GGPP synthase family.</text>
</comment>
<dbReference type="STRING" id="4829.A0A168RNH8"/>
<dbReference type="Gene3D" id="1.10.600.10">
    <property type="entry name" value="Farnesyl Diphosphate Synthase"/>
    <property type="match status" value="1"/>
</dbReference>
<proteinExistence type="inferred from homology"/>
<dbReference type="GO" id="GO:0046872">
    <property type="term" value="F:metal ion binding"/>
    <property type="evidence" value="ECO:0007669"/>
    <property type="project" value="UniProtKB-KW"/>
</dbReference>
<dbReference type="InterPro" id="IPR033749">
    <property type="entry name" value="Polyprenyl_synt_CS"/>
</dbReference>
<evidence type="ECO:0000313" key="4">
    <source>
        <dbReference type="EMBL" id="SAM07176.1"/>
    </source>
</evidence>
<evidence type="ECO:0000256" key="2">
    <source>
        <dbReference type="ARBA" id="ARBA00022842"/>
    </source>
</evidence>
<evidence type="ECO:0000256" key="1">
    <source>
        <dbReference type="ARBA" id="ARBA00022723"/>
    </source>
</evidence>
<evidence type="ECO:0000313" key="5">
    <source>
        <dbReference type="Proteomes" id="UP000078561"/>
    </source>
</evidence>
<dbReference type="GO" id="GO:0008299">
    <property type="term" value="P:isoprenoid biosynthetic process"/>
    <property type="evidence" value="ECO:0007669"/>
    <property type="project" value="InterPro"/>
</dbReference>
<dbReference type="PANTHER" id="PTHR12001:SF44">
    <property type="entry name" value="GERANYLGERANYL PYROPHOSPHATE SYNTHASE"/>
    <property type="match status" value="1"/>
</dbReference>
<evidence type="ECO:0008006" key="6">
    <source>
        <dbReference type="Google" id="ProtNLM"/>
    </source>
</evidence>
<dbReference type="OMA" id="FCEDIGE"/>
<name>A0A168RNH8_ABSGL</name>
<dbReference type="PROSITE" id="PS00444">
    <property type="entry name" value="POLYPRENYL_SYNTHASE_2"/>
    <property type="match status" value="1"/>
</dbReference>
<protein>
    <recommendedName>
        <fullName evidence="6">Geranylgeranyl pyrophosphate synthase</fullName>
    </recommendedName>
</protein>
<reference evidence="4" key="1">
    <citation type="submission" date="2016-04" db="EMBL/GenBank/DDBJ databases">
        <authorList>
            <person name="Evans L.H."/>
            <person name="Alamgir A."/>
            <person name="Owens N."/>
            <person name="Weber N.D."/>
            <person name="Virtaneva K."/>
            <person name="Barbian K."/>
            <person name="Babar A."/>
            <person name="Rosenke K."/>
        </authorList>
    </citation>
    <scope>NUCLEOTIDE SEQUENCE [LARGE SCALE GENOMIC DNA]</scope>
    <source>
        <strain evidence="4">CBS 101.48</strain>
    </source>
</reference>
<gene>
    <name evidence="4" type="primary">ABSGL_12815.1 scaffold 13518</name>
</gene>
<dbReference type="CDD" id="cd00685">
    <property type="entry name" value="Trans_IPPS_HT"/>
    <property type="match status" value="1"/>
</dbReference>
<dbReference type="SUPFAM" id="SSF48576">
    <property type="entry name" value="Terpenoid synthases"/>
    <property type="match status" value="1"/>
</dbReference>
<dbReference type="Pfam" id="PF00348">
    <property type="entry name" value="polyprenyl_synt"/>
    <property type="match status" value="1"/>
</dbReference>
<dbReference type="PANTHER" id="PTHR12001">
    <property type="entry name" value="GERANYLGERANYL PYROPHOSPHATE SYNTHASE"/>
    <property type="match status" value="1"/>
</dbReference>
<evidence type="ECO:0000256" key="3">
    <source>
        <dbReference type="RuleBase" id="RU004466"/>
    </source>
</evidence>
<dbReference type="AlphaFoldDB" id="A0A168RNH8"/>
<accession>A0A168RNH8</accession>
<dbReference type="Proteomes" id="UP000078561">
    <property type="component" value="Unassembled WGS sequence"/>
</dbReference>
<dbReference type="EMBL" id="LT554731">
    <property type="protein sequence ID" value="SAM07176.1"/>
    <property type="molecule type" value="Genomic_DNA"/>
</dbReference>
<dbReference type="InParanoid" id="A0A168RNH8"/>
<dbReference type="GO" id="GO:0004659">
    <property type="term" value="F:prenyltransferase activity"/>
    <property type="evidence" value="ECO:0007669"/>
    <property type="project" value="InterPro"/>
</dbReference>
<keyword evidence="1" id="KW-0479">Metal-binding</keyword>
<dbReference type="InterPro" id="IPR008949">
    <property type="entry name" value="Isoprenoid_synthase_dom_sf"/>
</dbReference>